<accession>M7NU38</accession>
<feature type="chain" id="PRO_5004082427" description="Bacteroidetes-specific membrane protein" evidence="1">
    <location>
        <begin position="21"/>
        <end position="326"/>
    </location>
</feature>
<protein>
    <recommendedName>
        <fullName evidence="4">Bacteroidetes-specific membrane protein</fullName>
    </recommendedName>
</protein>
<dbReference type="STRING" id="1279009.ADICEAN_02868"/>
<sequence length="326" mass="35209">MPIRLFALIFLLLGGARANAQIGGRHSFAFLDLPPTAAVSALGGATTAAPHGLGFWQYNPALADSASAGVLSLGYLPWFADIRQLQLGYAQPFKGGYLLGGVQYLSYGQLEGYDPSGAPEGRFSASDWAISGGYTHQFGPFAAGGLLRWASSGIAGYRASALLLDAGGRFRHPQKDLTVAFLIRNLGAGIGRYAEEVTELPLDVQLGVSYKPQFMPFRFYLQAHHLQQPRLTQGSNKEDVALFAKVLRHVSLGTELVLSRQVQLRLGYNYLRRQELKLPEAAGGAGLSAGLSVGGKRFRFDVSRAWYHAVGGRNQLNLALNMNNLL</sequence>
<dbReference type="AlphaFoldDB" id="M7NU38"/>
<reference evidence="2 3" key="1">
    <citation type="journal article" date="2013" name="Genome Announc.">
        <title>Draft Genome Sequence of Cesiribacter andamanensis Strain AMV16T, Isolated from a Soil Sample from a Mud Volcano in the Andaman Islands, India.</title>
        <authorList>
            <person name="Shivaji S."/>
            <person name="Ara S."/>
            <person name="Begum Z."/>
            <person name="Srinivas T.N."/>
            <person name="Singh A."/>
            <person name="Kumar Pinnaka A."/>
        </authorList>
    </citation>
    <scope>NUCLEOTIDE SEQUENCE [LARGE SCALE GENOMIC DNA]</scope>
    <source>
        <strain evidence="2 3">AMV16</strain>
    </source>
</reference>
<keyword evidence="3" id="KW-1185">Reference proteome</keyword>
<dbReference type="Proteomes" id="UP000011910">
    <property type="component" value="Unassembled WGS sequence"/>
</dbReference>
<dbReference type="EMBL" id="AODQ01000078">
    <property type="protein sequence ID" value="EMR02009.1"/>
    <property type="molecule type" value="Genomic_DNA"/>
</dbReference>
<dbReference type="eggNOG" id="COG2067">
    <property type="taxonomic scope" value="Bacteria"/>
</dbReference>
<feature type="signal peptide" evidence="1">
    <location>
        <begin position="1"/>
        <end position="20"/>
    </location>
</feature>
<evidence type="ECO:0008006" key="4">
    <source>
        <dbReference type="Google" id="ProtNLM"/>
    </source>
</evidence>
<comment type="caution">
    <text evidence="2">The sequence shown here is derived from an EMBL/GenBank/DDBJ whole genome shotgun (WGS) entry which is preliminary data.</text>
</comment>
<gene>
    <name evidence="2" type="ORF">ADICEAN_02868</name>
</gene>
<dbReference type="NCBIfam" id="NF033709">
    <property type="entry name" value="PorV_fam"/>
    <property type="match status" value="1"/>
</dbReference>
<dbReference type="NCBIfam" id="NF033711">
    <property type="entry name" value="T9SS_PorQ"/>
    <property type="match status" value="1"/>
</dbReference>
<proteinExistence type="predicted"/>
<dbReference type="OrthoDB" id="9809953at2"/>
<evidence type="ECO:0000256" key="1">
    <source>
        <dbReference type="SAM" id="SignalP"/>
    </source>
</evidence>
<evidence type="ECO:0000313" key="2">
    <source>
        <dbReference type="EMBL" id="EMR02009.1"/>
    </source>
</evidence>
<name>M7NU38_9BACT</name>
<organism evidence="2 3">
    <name type="scientific">Cesiribacter andamanensis AMV16</name>
    <dbReference type="NCBI Taxonomy" id="1279009"/>
    <lineage>
        <taxon>Bacteria</taxon>
        <taxon>Pseudomonadati</taxon>
        <taxon>Bacteroidota</taxon>
        <taxon>Cytophagia</taxon>
        <taxon>Cytophagales</taxon>
        <taxon>Cesiribacteraceae</taxon>
        <taxon>Cesiribacter</taxon>
    </lineage>
</organism>
<keyword evidence="1" id="KW-0732">Signal</keyword>
<dbReference type="RefSeq" id="WP_009196255.1">
    <property type="nucleotide sequence ID" value="NZ_AODQ01000078.1"/>
</dbReference>
<evidence type="ECO:0000313" key="3">
    <source>
        <dbReference type="Proteomes" id="UP000011910"/>
    </source>
</evidence>